<accession>A0ABQ7BDL8</accession>
<dbReference type="Proteomes" id="UP000266723">
    <property type="component" value="Unassembled WGS sequence"/>
</dbReference>
<feature type="compositionally biased region" description="Low complexity" evidence="1">
    <location>
        <begin position="36"/>
        <end position="47"/>
    </location>
</feature>
<evidence type="ECO:0000256" key="1">
    <source>
        <dbReference type="SAM" id="MobiDB-lite"/>
    </source>
</evidence>
<dbReference type="EMBL" id="QGKV02001507">
    <property type="protein sequence ID" value="KAF3530634.1"/>
    <property type="molecule type" value="Genomic_DNA"/>
</dbReference>
<name>A0ABQ7BDL8_BRACR</name>
<keyword evidence="3" id="KW-1185">Reference proteome</keyword>
<comment type="caution">
    <text evidence="2">The sequence shown here is derived from an EMBL/GenBank/DDBJ whole genome shotgun (WGS) entry which is preliminary data.</text>
</comment>
<evidence type="ECO:0000313" key="2">
    <source>
        <dbReference type="EMBL" id="KAF3530634.1"/>
    </source>
</evidence>
<gene>
    <name evidence="2" type="ORF">DY000_02041215</name>
</gene>
<reference evidence="2 3" key="1">
    <citation type="journal article" date="2020" name="BMC Genomics">
        <title>Intraspecific diversification of the crop wild relative Brassica cretica Lam. using demographic model selection.</title>
        <authorList>
            <person name="Kioukis A."/>
            <person name="Michalopoulou V.A."/>
            <person name="Briers L."/>
            <person name="Pirintsos S."/>
            <person name="Studholme D.J."/>
            <person name="Pavlidis P."/>
            <person name="Sarris P.F."/>
        </authorList>
    </citation>
    <scope>NUCLEOTIDE SEQUENCE [LARGE SCALE GENOMIC DNA]</scope>
    <source>
        <strain evidence="3">cv. PFS-1207/04</strain>
    </source>
</reference>
<evidence type="ECO:0000313" key="3">
    <source>
        <dbReference type="Proteomes" id="UP000266723"/>
    </source>
</evidence>
<organism evidence="2 3">
    <name type="scientific">Brassica cretica</name>
    <name type="common">Mustard</name>
    <dbReference type="NCBI Taxonomy" id="69181"/>
    <lineage>
        <taxon>Eukaryota</taxon>
        <taxon>Viridiplantae</taxon>
        <taxon>Streptophyta</taxon>
        <taxon>Embryophyta</taxon>
        <taxon>Tracheophyta</taxon>
        <taxon>Spermatophyta</taxon>
        <taxon>Magnoliopsida</taxon>
        <taxon>eudicotyledons</taxon>
        <taxon>Gunneridae</taxon>
        <taxon>Pentapetalae</taxon>
        <taxon>rosids</taxon>
        <taxon>malvids</taxon>
        <taxon>Brassicales</taxon>
        <taxon>Brassicaceae</taxon>
        <taxon>Brassiceae</taxon>
        <taxon>Brassica</taxon>
    </lineage>
</organism>
<feature type="region of interest" description="Disordered" evidence="1">
    <location>
        <begin position="17"/>
        <end position="52"/>
    </location>
</feature>
<sequence length="207" mass="23511">MFMRSYNGVKHQEACELEPPTFGKKKPKTSGVATRSSQQSHESSHFSTTAPFHGADDVEKEFRNLKQKVKAHDEAMLLMAAANTTLRQEFKDSPEEMVNLRVAAENISDEMVMAINDVKILVRWKLIRVWLRHLTNSWRSEIFELAFQCHRFEVNQHPVAEVSPVLLRSGQSVSRERAVDGTNGMLIDGAPLPSIDGDVRMWAEHIL</sequence>
<protein>
    <submittedName>
        <fullName evidence="2">Uncharacterized protein</fullName>
    </submittedName>
</protein>
<proteinExistence type="predicted"/>